<keyword evidence="1" id="KW-0732">Signal</keyword>
<name>A0A9W8YJS2_9PEZI</name>
<accession>A0A9W8YJS2</accession>
<sequence>MRCSALSTVLCLLCGINALKCGGHQSKASQIPQSNDFTLAIIVNSTYFSLSAVSNGTDLLVLQAGASPGTLTYTNQTTDPGTPGYNTSLVLNLVNSTAANYSAGYYGLSVPDLGEAYGATTSVVARKDYQEFEFQIDEDAIYHALTSASQSWFACLDSVNGNTQQSYFLKWGVFAAGGNMPVGCLVTNVVQVFGSADGATRSPRAVRGNLHHR</sequence>
<evidence type="ECO:0000256" key="1">
    <source>
        <dbReference type="SAM" id="SignalP"/>
    </source>
</evidence>
<dbReference type="Proteomes" id="UP001140453">
    <property type="component" value="Unassembled WGS sequence"/>
</dbReference>
<feature type="chain" id="PRO_5040735663" evidence="1">
    <location>
        <begin position="19"/>
        <end position="213"/>
    </location>
</feature>
<feature type="signal peptide" evidence="1">
    <location>
        <begin position="1"/>
        <end position="18"/>
    </location>
</feature>
<dbReference type="OrthoDB" id="3633220at2759"/>
<dbReference type="EMBL" id="JAPEVB010000006">
    <property type="protein sequence ID" value="KAJ4385988.1"/>
    <property type="molecule type" value="Genomic_DNA"/>
</dbReference>
<evidence type="ECO:0000313" key="2">
    <source>
        <dbReference type="EMBL" id="KAJ4385988.1"/>
    </source>
</evidence>
<protein>
    <submittedName>
        <fullName evidence="2">Uncharacterized protein</fullName>
    </submittedName>
</protein>
<organism evidence="2 3">
    <name type="scientific">Gnomoniopsis smithogilvyi</name>
    <dbReference type="NCBI Taxonomy" id="1191159"/>
    <lineage>
        <taxon>Eukaryota</taxon>
        <taxon>Fungi</taxon>
        <taxon>Dikarya</taxon>
        <taxon>Ascomycota</taxon>
        <taxon>Pezizomycotina</taxon>
        <taxon>Sordariomycetes</taxon>
        <taxon>Sordariomycetidae</taxon>
        <taxon>Diaporthales</taxon>
        <taxon>Gnomoniaceae</taxon>
        <taxon>Gnomoniopsis</taxon>
    </lineage>
</organism>
<dbReference type="AlphaFoldDB" id="A0A9W8YJS2"/>
<keyword evidence="3" id="KW-1185">Reference proteome</keyword>
<comment type="caution">
    <text evidence="2">The sequence shown here is derived from an EMBL/GenBank/DDBJ whole genome shotgun (WGS) entry which is preliminary data.</text>
</comment>
<evidence type="ECO:0000313" key="3">
    <source>
        <dbReference type="Proteomes" id="UP001140453"/>
    </source>
</evidence>
<proteinExistence type="predicted"/>
<reference evidence="2" key="1">
    <citation type="submission" date="2022-10" db="EMBL/GenBank/DDBJ databases">
        <title>Tapping the CABI collections for fungal endophytes: first genome assemblies for Collariella, Neodidymelliopsis, Ascochyta clinopodiicola, Didymella pomorum, Didymosphaeria variabile, Neocosmospora piperis and Neocucurbitaria cava.</title>
        <authorList>
            <person name="Hill R."/>
        </authorList>
    </citation>
    <scope>NUCLEOTIDE SEQUENCE</scope>
    <source>
        <strain evidence="2">IMI 355082</strain>
    </source>
</reference>
<gene>
    <name evidence="2" type="ORF">N0V93_008879</name>
</gene>